<evidence type="ECO:0000256" key="1">
    <source>
        <dbReference type="ARBA" id="ARBA00022679"/>
    </source>
</evidence>
<dbReference type="Proteomes" id="UP001221558">
    <property type="component" value="Chromosome"/>
</dbReference>
<sequence>MHIVLANENDRPIIEALAQRSWRAGYVDVLSAQQIDFMLNKSYSQAGLLEAMQQGQVFYLGFAEDKPVGFIALQKQTSTVLRIEKLYLIPTVQGKGYGRDFIDFALAQAREAQIALLELNVNRKNKAYYFYLKQGFEVVKEVDIPYHGFVLDDYVMQKPI</sequence>
<keyword evidence="1 4" id="KW-0808">Transferase</keyword>
<evidence type="ECO:0000313" key="4">
    <source>
        <dbReference type="EMBL" id="WDF68742.1"/>
    </source>
</evidence>
<reference evidence="4 5" key="1">
    <citation type="submission" date="2023-02" db="EMBL/GenBank/DDBJ databases">
        <title>Genome sequence of Sphingobacterium sp. KACC 22765.</title>
        <authorList>
            <person name="Kim S."/>
            <person name="Heo J."/>
            <person name="Kwon S.-W."/>
        </authorList>
    </citation>
    <scope>NUCLEOTIDE SEQUENCE [LARGE SCALE GENOMIC DNA]</scope>
    <source>
        <strain evidence="4 5">KACC 22765</strain>
    </source>
</reference>
<dbReference type="EMBL" id="CP117880">
    <property type="protein sequence ID" value="WDF68742.1"/>
    <property type="molecule type" value="Genomic_DNA"/>
</dbReference>
<evidence type="ECO:0000313" key="5">
    <source>
        <dbReference type="Proteomes" id="UP001221558"/>
    </source>
</evidence>
<dbReference type="PANTHER" id="PTHR43877:SF2">
    <property type="entry name" value="AMINOALKYLPHOSPHONATE N-ACETYLTRANSFERASE-RELATED"/>
    <property type="match status" value="1"/>
</dbReference>
<dbReference type="RefSeq" id="WP_274267472.1">
    <property type="nucleotide sequence ID" value="NZ_CP117880.1"/>
</dbReference>
<dbReference type="SUPFAM" id="SSF55729">
    <property type="entry name" value="Acyl-CoA N-acyltransferases (Nat)"/>
    <property type="match status" value="1"/>
</dbReference>
<dbReference type="CDD" id="cd04301">
    <property type="entry name" value="NAT_SF"/>
    <property type="match status" value="1"/>
</dbReference>
<keyword evidence="2 4" id="KW-0012">Acyltransferase</keyword>
<evidence type="ECO:0000259" key="3">
    <source>
        <dbReference type="PROSITE" id="PS51186"/>
    </source>
</evidence>
<keyword evidence="5" id="KW-1185">Reference proteome</keyword>
<dbReference type="InterPro" id="IPR050832">
    <property type="entry name" value="Bact_Acetyltransf"/>
</dbReference>
<dbReference type="PANTHER" id="PTHR43877">
    <property type="entry name" value="AMINOALKYLPHOSPHONATE N-ACETYLTRANSFERASE-RELATED-RELATED"/>
    <property type="match status" value="1"/>
</dbReference>
<accession>A0ABY7WJI6</accession>
<proteinExistence type="predicted"/>
<dbReference type="PROSITE" id="PS51186">
    <property type="entry name" value="GNAT"/>
    <property type="match status" value="1"/>
</dbReference>
<gene>
    <name evidence="4" type="ORF">PQ465_20910</name>
</gene>
<dbReference type="EC" id="2.3.1.-" evidence="4"/>
<feature type="domain" description="N-acetyltransferase" evidence="3">
    <location>
        <begin position="1"/>
        <end position="160"/>
    </location>
</feature>
<evidence type="ECO:0000256" key="2">
    <source>
        <dbReference type="ARBA" id="ARBA00023315"/>
    </source>
</evidence>
<dbReference type="InterPro" id="IPR000182">
    <property type="entry name" value="GNAT_dom"/>
</dbReference>
<organism evidence="4 5">
    <name type="scientific">Sphingobacterium oryzagri</name>
    <dbReference type="NCBI Taxonomy" id="3025669"/>
    <lineage>
        <taxon>Bacteria</taxon>
        <taxon>Pseudomonadati</taxon>
        <taxon>Bacteroidota</taxon>
        <taxon>Sphingobacteriia</taxon>
        <taxon>Sphingobacteriales</taxon>
        <taxon>Sphingobacteriaceae</taxon>
        <taxon>Sphingobacterium</taxon>
    </lineage>
</organism>
<name>A0ABY7WJI6_9SPHI</name>
<protein>
    <submittedName>
        <fullName evidence="4">GNAT family N-acetyltransferase</fullName>
        <ecNumber evidence="4">2.3.1.-</ecNumber>
    </submittedName>
</protein>
<dbReference type="GO" id="GO:0016746">
    <property type="term" value="F:acyltransferase activity"/>
    <property type="evidence" value="ECO:0007669"/>
    <property type="project" value="UniProtKB-KW"/>
</dbReference>
<dbReference type="Pfam" id="PF13673">
    <property type="entry name" value="Acetyltransf_10"/>
    <property type="match status" value="1"/>
</dbReference>
<dbReference type="InterPro" id="IPR016181">
    <property type="entry name" value="Acyl_CoA_acyltransferase"/>
</dbReference>
<dbReference type="Gene3D" id="3.40.630.30">
    <property type="match status" value="1"/>
</dbReference>